<dbReference type="GO" id="GO:0003723">
    <property type="term" value="F:RNA binding"/>
    <property type="evidence" value="ECO:0007669"/>
    <property type="project" value="InterPro"/>
</dbReference>
<dbReference type="FunFam" id="1.25.40.10:FF:000804">
    <property type="entry name" value="Pentatricopeptide repeat-containing protein, chloroplastic"/>
    <property type="match status" value="1"/>
</dbReference>
<feature type="repeat" description="PPR" evidence="2">
    <location>
        <begin position="162"/>
        <end position="196"/>
    </location>
</feature>
<dbReference type="Pfam" id="PF01535">
    <property type="entry name" value="PPR"/>
    <property type="match status" value="4"/>
</dbReference>
<evidence type="ECO:0000313" key="4">
    <source>
        <dbReference type="Proteomes" id="UP001163823"/>
    </source>
</evidence>
<dbReference type="NCBIfam" id="TIGR00756">
    <property type="entry name" value="PPR"/>
    <property type="match status" value="4"/>
</dbReference>
<dbReference type="AlphaFoldDB" id="A0AAD7L898"/>
<dbReference type="Pfam" id="PF13041">
    <property type="entry name" value="PPR_2"/>
    <property type="match status" value="1"/>
</dbReference>
<dbReference type="PANTHER" id="PTHR47926">
    <property type="entry name" value="PENTATRICOPEPTIDE REPEAT-CONTAINING PROTEIN"/>
    <property type="match status" value="1"/>
</dbReference>
<evidence type="ECO:0000313" key="3">
    <source>
        <dbReference type="EMBL" id="KAJ7952636.1"/>
    </source>
</evidence>
<dbReference type="InterPro" id="IPR046960">
    <property type="entry name" value="PPR_At4g14850-like_plant"/>
</dbReference>
<dbReference type="PROSITE" id="PS51375">
    <property type="entry name" value="PPR"/>
    <property type="match status" value="4"/>
</dbReference>
<keyword evidence="4" id="KW-1185">Reference proteome</keyword>
<comment type="caution">
    <text evidence="3">The sequence shown here is derived from an EMBL/GenBank/DDBJ whole genome shotgun (WGS) entry which is preliminary data.</text>
</comment>
<evidence type="ECO:0000256" key="1">
    <source>
        <dbReference type="ARBA" id="ARBA00022737"/>
    </source>
</evidence>
<dbReference type="InterPro" id="IPR002885">
    <property type="entry name" value="PPR_rpt"/>
</dbReference>
<proteinExistence type="predicted"/>
<accession>A0AAD7L898</accession>
<reference evidence="3" key="1">
    <citation type="journal article" date="2023" name="Science">
        <title>Elucidation of the pathway for biosynthesis of saponin adjuvants from the soapbark tree.</title>
        <authorList>
            <person name="Reed J."/>
            <person name="Orme A."/>
            <person name="El-Demerdash A."/>
            <person name="Owen C."/>
            <person name="Martin L.B.B."/>
            <person name="Misra R.C."/>
            <person name="Kikuchi S."/>
            <person name="Rejzek M."/>
            <person name="Martin A.C."/>
            <person name="Harkess A."/>
            <person name="Leebens-Mack J."/>
            <person name="Louveau T."/>
            <person name="Stephenson M.J."/>
            <person name="Osbourn A."/>
        </authorList>
    </citation>
    <scope>NUCLEOTIDE SEQUENCE</scope>
    <source>
        <strain evidence="3">S10</strain>
    </source>
</reference>
<keyword evidence="1" id="KW-0677">Repeat</keyword>
<feature type="repeat" description="PPR" evidence="2">
    <location>
        <begin position="126"/>
        <end position="160"/>
    </location>
</feature>
<organism evidence="3 4">
    <name type="scientific">Quillaja saponaria</name>
    <name type="common">Soap bark tree</name>
    <dbReference type="NCBI Taxonomy" id="32244"/>
    <lineage>
        <taxon>Eukaryota</taxon>
        <taxon>Viridiplantae</taxon>
        <taxon>Streptophyta</taxon>
        <taxon>Embryophyta</taxon>
        <taxon>Tracheophyta</taxon>
        <taxon>Spermatophyta</taxon>
        <taxon>Magnoliopsida</taxon>
        <taxon>eudicotyledons</taxon>
        <taxon>Gunneridae</taxon>
        <taxon>Pentapetalae</taxon>
        <taxon>rosids</taxon>
        <taxon>fabids</taxon>
        <taxon>Fabales</taxon>
        <taxon>Quillajaceae</taxon>
        <taxon>Quillaja</taxon>
    </lineage>
</organism>
<dbReference type="Proteomes" id="UP001163823">
    <property type="component" value="Chromosome 10"/>
</dbReference>
<dbReference type="EMBL" id="JARAOO010000010">
    <property type="protein sequence ID" value="KAJ7952636.1"/>
    <property type="molecule type" value="Genomic_DNA"/>
</dbReference>
<name>A0AAD7L898_QUISA</name>
<dbReference type="InterPro" id="IPR011990">
    <property type="entry name" value="TPR-like_helical_dom_sf"/>
</dbReference>
<dbReference type="PANTHER" id="PTHR47926:SF485">
    <property type="entry name" value="REPEAT-LIKE SUPERFAMILY PROTEIN, PUTATIVE-RELATED"/>
    <property type="match status" value="1"/>
</dbReference>
<sequence>MEFVCSELVDSLVLHFWENQDAHLVFDAGFGLALVSYNSMIDGYIKNGEVTAARELFNGMPERDVFSWNSTIAGYVRLGDMEAAKALFERMARRDVVSWTCMIDGHARIGDVLGARELFDRMPSRNVVSWNTILALYVRCKDYSECLGLFDRMVETGDAMPNEATLVSVLTACAKLGRLDKGNWVHSYIKRKGIEPDMLLSTTLLSMYAKCSAMPLARDVFDKMPVRSVVSWNSLIMGYSTHGDGREP</sequence>
<dbReference type="KEGG" id="qsa:O6P43_024451"/>
<dbReference type="Gene3D" id="1.25.40.10">
    <property type="entry name" value="Tetratricopeptide repeat domain"/>
    <property type="match status" value="3"/>
</dbReference>
<protein>
    <submittedName>
        <fullName evidence="3">Pentatricopeptide repeat-containing protein</fullName>
    </submittedName>
</protein>
<dbReference type="SUPFAM" id="SSF48452">
    <property type="entry name" value="TPR-like"/>
    <property type="match status" value="1"/>
</dbReference>
<gene>
    <name evidence="3" type="ORF">O6P43_024451</name>
</gene>
<feature type="repeat" description="PPR" evidence="2">
    <location>
        <begin position="33"/>
        <end position="63"/>
    </location>
</feature>
<feature type="repeat" description="PPR" evidence="2">
    <location>
        <begin position="64"/>
        <end position="98"/>
    </location>
</feature>
<evidence type="ECO:0000256" key="2">
    <source>
        <dbReference type="PROSITE-ProRule" id="PRU00708"/>
    </source>
</evidence>
<dbReference type="GO" id="GO:0009451">
    <property type="term" value="P:RNA modification"/>
    <property type="evidence" value="ECO:0007669"/>
    <property type="project" value="InterPro"/>
</dbReference>